<name>A0A429ZTG2_9ENTE</name>
<dbReference type="InterPro" id="IPR004716">
    <property type="entry name" value="PTS_IIA_glucitol/sorbitol-sp"/>
</dbReference>
<dbReference type="Gene3D" id="2.40.33.40">
    <property type="entry name" value="Phosphotransferase system, glucitol/sorbitol-specific IIA component"/>
    <property type="match status" value="1"/>
</dbReference>
<dbReference type="EMBL" id="NGJU01000005">
    <property type="protein sequence ID" value="RST96910.1"/>
    <property type="molecule type" value="Genomic_DNA"/>
</dbReference>
<reference evidence="2 3" key="1">
    <citation type="submission" date="2017-05" db="EMBL/GenBank/DDBJ databases">
        <title>Vagococcus spp. assemblies.</title>
        <authorList>
            <person name="Gulvik C.A."/>
        </authorList>
    </citation>
    <scope>NUCLEOTIDE SEQUENCE [LARGE SCALE GENOMIC DNA]</scope>
    <source>
        <strain evidence="2 3">NCFB 2777</strain>
    </source>
</reference>
<evidence type="ECO:0000256" key="1">
    <source>
        <dbReference type="PROSITE-ProRule" id="PRU00420"/>
    </source>
</evidence>
<dbReference type="PROSITE" id="PS51097">
    <property type="entry name" value="PTS_EIIA_TYPE_5"/>
    <property type="match status" value="1"/>
</dbReference>
<dbReference type="PANTHER" id="PTHR40398">
    <property type="entry name" value="PTS SYSTEM GLUCITOL/SORBITOL-SPECIFIC EIIA COMPONENT"/>
    <property type="match status" value="1"/>
</dbReference>
<protein>
    <recommendedName>
        <fullName evidence="4">PTS sorbitol transporter subunit IIA</fullName>
    </recommendedName>
</protein>
<dbReference type="InterPro" id="IPR036665">
    <property type="entry name" value="PTS_IIA_glucitol/sorbitol_sf"/>
</dbReference>
<sequence length="117" mass="12811">MQGKVIEIGEQAVDAGDQMIILFGESATPELKKVSVIQTIDKSKGPIKLGLGGHLSFDEQRYTMTHLGRLAESQLNEIGHVTVIFSEVPSEDALVNAIYVEPFILPEIKTGTIIKYN</sequence>
<dbReference type="GO" id="GO:0009401">
    <property type="term" value="P:phosphoenolpyruvate-dependent sugar phosphotransferase system"/>
    <property type="evidence" value="ECO:0007669"/>
    <property type="project" value="InterPro"/>
</dbReference>
<organism evidence="2 3">
    <name type="scientific">Vagococcus salmoninarum</name>
    <dbReference type="NCBI Taxonomy" id="2739"/>
    <lineage>
        <taxon>Bacteria</taxon>
        <taxon>Bacillati</taxon>
        <taxon>Bacillota</taxon>
        <taxon>Bacilli</taxon>
        <taxon>Lactobacillales</taxon>
        <taxon>Enterococcaceae</taxon>
        <taxon>Vagococcus</taxon>
    </lineage>
</organism>
<dbReference type="Proteomes" id="UP000287239">
    <property type="component" value="Unassembled WGS sequence"/>
</dbReference>
<dbReference type="GO" id="GO:0008982">
    <property type="term" value="F:protein-N(PI)-phosphohistidine-sugar phosphotransferase activity"/>
    <property type="evidence" value="ECO:0007669"/>
    <property type="project" value="InterPro"/>
</dbReference>
<dbReference type="GO" id="GO:0005737">
    <property type="term" value="C:cytoplasm"/>
    <property type="evidence" value="ECO:0007669"/>
    <property type="project" value="InterPro"/>
</dbReference>
<keyword evidence="3" id="KW-1185">Reference proteome</keyword>
<dbReference type="PANTHER" id="PTHR40398:SF1">
    <property type="entry name" value="PTS SYSTEM GLUCITOL_SORBITOL-SPECIFIC EIIA COMPONENT"/>
    <property type="match status" value="1"/>
</dbReference>
<comment type="caution">
    <text evidence="2">The sequence shown here is derived from an EMBL/GenBank/DDBJ whole genome shotgun (WGS) entry which is preliminary data.</text>
</comment>
<dbReference type="AlphaFoldDB" id="A0A429ZTG2"/>
<evidence type="ECO:0000313" key="2">
    <source>
        <dbReference type="EMBL" id="RST96910.1"/>
    </source>
</evidence>
<evidence type="ECO:0000313" key="3">
    <source>
        <dbReference type="Proteomes" id="UP000287239"/>
    </source>
</evidence>
<evidence type="ECO:0008006" key="4">
    <source>
        <dbReference type="Google" id="ProtNLM"/>
    </source>
</evidence>
<dbReference type="GO" id="GO:0016301">
    <property type="term" value="F:kinase activity"/>
    <property type="evidence" value="ECO:0007669"/>
    <property type="project" value="TreeGrafter"/>
</dbReference>
<comment type="caution">
    <text evidence="1">Lacks conserved residue(s) required for the propagation of feature annotation.</text>
</comment>
<accession>A0A429ZTG2</accession>
<dbReference type="OrthoDB" id="7065254at2"/>
<gene>
    <name evidence="2" type="ORF">CBF35_04635</name>
</gene>
<dbReference type="SUPFAM" id="SSF141530">
    <property type="entry name" value="PTSIIA/GutA-like"/>
    <property type="match status" value="1"/>
</dbReference>
<dbReference type="Pfam" id="PF03829">
    <property type="entry name" value="PTSIIA_gutA"/>
    <property type="match status" value="1"/>
</dbReference>
<proteinExistence type="predicted"/>